<evidence type="ECO:0000256" key="2">
    <source>
        <dbReference type="ARBA" id="ARBA00007362"/>
    </source>
</evidence>
<evidence type="ECO:0000256" key="4">
    <source>
        <dbReference type="ARBA" id="ARBA00022989"/>
    </source>
</evidence>
<gene>
    <name evidence="8" type="ORF">HJG44_06265</name>
</gene>
<evidence type="ECO:0000313" key="8">
    <source>
        <dbReference type="EMBL" id="NNM71997.1"/>
    </source>
</evidence>
<protein>
    <submittedName>
        <fullName evidence="8">DMT family transporter</fullName>
    </submittedName>
</protein>
<feature type="transmembrane region" description="Helical" evidence="6">
    <location>
        <begin position="150"/>
        <end position="171"/>
    </location>
</feature>
<keyword evidence="4 6" id="KW-1133">Transmembrane helix</keyword>
<feature type="domain" description="EamA" evidence="7">
    <location>
        <begin position="157"/>
        <end position="286"/>
    </location>
</feature>
<comment type="caution">
    <text evidence="8">The sequence shown here is derived from an EMBL/GenBank/DDBJ whole genome shotgun (WGS) entry which is preliminary data.</text>
</comment>
<evidence type="ECO:0000256" key="6">
    <source>
        <dbReference type="SAM" id="Phobius"/>
    </source>
</evidence>
<dbReference type="Pfam" id="PF00892">
    <property type="entry name" value="EamA"/>
    <property type="match status" value="2"/>
</dbReference>
<organism evidence="8 9">
    <name type="scientific">Enterovirga aerilata</name>
    <dbReference type="NCBI Taxonomy" id="2730920"/>
    <lineage>
        <taxon>Bacteria</taxon>
        <taxon>Pseudomonadati</taxon>
        <taxon>Pseudomonadota</taxon>
        <taxon>Alphaproteobacteria</taxon>
        <taxon>Hyphomicrobiales</taxon>
        <taxon>Methylobacteriaceae</taxon>
        <taxon>Enterovirga</taxon>
    </lineage>
</organism>
<feature type="transmembrane region" description="Helical" evidence="6">
    <location>
        <begin position="125"/>
        <end position="144"/>
    </location>
</feature>
<dbReference type="InterPro" id="IPR050638">
    <property type="entry name" value="AA-Vitamin_Transporters"/>
</dbReference>
<feature type="transmembrane region" description="Helical" evidence="6">
    <location>
        <begin position="35"/>
        <end position="58"/>
    </location>
</feature>
<comment type="similarity">
    <text evidence="2">Belongs to the EamA transporter family.</text>
</comment>
<dbReference type="AlphaFoldDB" id="A0A849I7J1"/>
<dbReference type="RefSeq" id="WP_171217512.1">
    <property type="nucleotide sequence ID" value="NZ_JABEPP010000002.1"/>
</dbReference>
<evidence type="ECO:0000256" key="1">
    <source>
        <dbReference type="ARBA" id="ARBA00004141"/>
    </source>
</evidence>
<feature type="transmembrane region" description="Helical" evidence="6">
    <location>
        <begin position="183"/>
        <end position="202"/>
    </location>
</feature>
<evidence type="ECO:0000256" key="3">
    <source>
        <dbReference type="ARBA" id="ARBA00022692"/>
    </source>
</evidence>
<dbReference type="InterPro" id="IPR037185">
    <property type="entry name" value="EmrE-like"/>
</dbReference>
<feature type="transmembrane region" description="Helical" evidence="6">
    <location>
        <begin position="7"/>
        <end position="29"/>
    </location>
</feature>
<feature type="transmembrane region" description="Helical" evidence="6">
    <location>
        <begin position="95"/>
        <end position="113"/>
    </location>
</feature>
<feature type="domain" description="EamA" evidence="7">
    <location>
        <begin position="15"/>
        <end position="140"/>
    </location>
</feature>
<sequence length="289" mass="29499">MPARLDQILIPGAFVLIWATGFVVARLVAPYTEPLIFLAIRFGLATAILAGAALAAGAPWPPTGRAWRDAIIAGILLHGIYLGGVFWAVRHGLPAGISALIVGSQPLLVALLARPLLGEHVPPRRWAGVGAGFIGLGLVLGPKIGGAGGYSVAPLLVCLVSLAGITAGTLWQKRTGGALDLRSGTAVQYVGATLVVLAGSLATEEMRIEPAPALLFGLAWSIFGLSIGAIALLLVMLRRGAAVGVSSLLFLVPPVSALMSYALFGETLTVIQLVGMALAAFGVALAARA</sequence>
<evidence type="ECO:0000256" key="5">
    <source>
        <dbReference type="ARBA" id="ARBA00023136"/>
    </source>
</evidence>
<reference evidence="8 9" key="1">
    <citation type="submission" date="2020-04" db="EMBL/GenBank/DDBJ databases">
        <title>Enterovirga sp. isolate from soil.</title>
        <authorList>
            <person name="Chea S."/>
            <person name="Kim D.-U."/>
        </authorList>
    </citation>
    <scope>NUCLEOTIDE SEQUENCE [LARGE SCALE GENOMIC DNA]</scope>
    <source>
        <strain evidence="8 9">DB1703</strain>
    </source>
</reference>
<dbReference type="PANTHER" id="PTHR32322:SF2">
    <property type="entry name" value="EAMA DOMAIN-CONTAINING PROTEIN"/>
    <property type="match status" value="1"/>
</dbReference>
<feature type="transmembrane region" description="Helical" evidence="6">
    <location>
        <begin position="242"/>
        <end position="264"/>
    </location>
</feature>
<keyword evidence="5 6" id="KW-0472">Membrane</keyword>
<feature type="transmembrane region" description="Helical" evidence="6">
    <location>
        <begin position="270"/>
        <end position="287"/>
    </location>
</feature>
<dbReference type="PANTHER" id="PTHR32322">
    <property type="entry name" value="INNER MEMBRANE TRANSPORTER"/>
    <property type="match status" value="1"/>
</dbReference>
<feature type="transmembrane region" description="Helical" evidence="6">
    <location>
        <begin position="70"/>
        <end position="89"/>
    </location>
</feature>
<evidence type="ECO:0000313" key="9">
    <source>
        <dbReference type="Proteomes" id="UP000564885"/>
    </source>
</evidence>
<proteinExistence type="inferred from homology"/>
<dbReference type="SUPFAM" id="SSF103481">
    <property type="entry name" value="Multidrug resistance efflux transporter EmrE"/>
    <property type="match status" value="2"/>
</dbReference>
<dbReference type="Gene3D" id="1.10.3730.20">
    <property type="match status" value="1"/>
</dbReference>
<accession>A0A849I7J1</accession>
<keyword evidence="3 6" id="KW-0812">Transmembrane</keyword>
<dbReference type="GO" id="GO:0016020">
    <property type="term" value="C:membrane"/>
    <property type="evidence" value="ECO:0007669"/>
    <property type="project" value="UniProtKB-SubCell"/>
</dbReference>
<name>A0A849I7J1_9HYPH</name>
<dbReference type="EMBL" id="JABEPP010000002">
    <property type="protein sequence ID" value="NNM71997.1"/>
    <property type="molecule type" value="Genomic_DNA"/>
</dbReference>
<comment type="subcellular location">
    <subcellularLocation>
        <location evidence="1">Membrane</location>
        <topology evidence="1">Multi-pass membrane protein</topology>
    </subcellularLocation>
</comment>
<evidence type="ECO:0000259" key="7">
    <source>
        <dbReference type="Pfam" id="PF00892"/>
    </source>
</evidence>
<dbReference type="Proteomes" id="UP000564885">
    <property type="component" value="Unassembled WGS sequence"/>
</dbReference>
<keyword evidence="9" id="KW-1185">Reference proteome</keyword>
<feature type="transmembrane region" description="Helical" evidence="6">
    <location>
        <begin position="214"/>
        <end position="235"/>
    </location>
</feature>
<dbReference type="InterPro" id="IPR000620">
    <property type="entry name" value="EamA_dom"/>
</dbReference>